<dbReference type="PANTHER" id="PTHR35400:SF3">
    <property type="entry name" value="SLL1072 PROTEIN"/>
    <property type="match status" value="1"/>
</dbReference>
<proteinExistence type="predicted"/>
<dbReference type="CDD" id="cd06260">
    <property type="entry name" value="DUF820-like"/>
    <property type="match status" value="1"/>
</dbReference>
<dbReference type="AlphaFoldDB" id="A0A1I6FAG3"/>
<dbReference type="InterPro" id="IPR011335">
    <property type="entry name" value="Restrct_endonuc-II-like"/>
</dbReference>
<keyword evidence="2" id="KW-0378">Hydrolase</keyword>
<organism evidence="2 3">
    <name type="scientific">Lentzea waywayandensis</name>
    <dbReference type="NCBI Taxonomy" id="84724"/>
    <lineage>
        <taxon>Bacteria</taxon>
        <taxon>Bacillati</taxon>
        <taxon>Actinomycetota</taxon>
        <taxon>Actinomycetes</taxon>
        <taxon>Pseudonocardiales</taxon>
        <taxon>Pseudonocardiaceae</taxon>
        <taxon>Lentzea</taxon>
    </lineage>
</organism>
<sequence>MRHRDVCSTLDGCFVLAWPGTLSSRYLVLMTALPDWMRPPRAEGWFAEDLDRLPEAPRHTELIDGALVFMMSPQRSWHGRVVTGLTVQLMGQVPDGIEVEREMTIRLDRRNRPEPDLLVTTASVDPDRTWFAPEDVMLVVEVISPESEHRDTTVKLRKYAEAGIRHYWLVEDDANQPVAHVYELDEPTKTYVSTGIFRGQLTSSVPFPITIDLESLFRVNR</sequence>
<keyword evidence="3" id="KW-1185">Reference proteome</keyword>
<keyword evidence="2" id="KW-0255">Endonuclease</keyword>
<keyword evidence="2" id="KW-0540">Nuclease</keyword>
<dbReference type="InterPro" id="IPR012296">
    <property type="entry name" value="Nuclease_put_TT1808"/>
</dbReference>
<dbReference type="Proteomes" id="UP000198583">
    <property type="component" value="Unassembled WGS sequence"/>
</dbReference>
<evidence type="ECO:0000313" key="3">
    <source>
        <dbReference type="Proteomes" id="UP000198583"/>
    </source>
</evidence>
<dbReference type="EMBL" id="FOYL01000010">
    <property type="protein sequence ID" value="SFR26910.1"/>
    <property type="molecule type" value="Genomic_DNA"/>
</dbReference>
<dbReference type="RefSeq" id="WP_218164633.1">
    <property type="nucleotide sequence ID" value="NZ_FOYL01000010.1"/>
</dbReference>
<dbReference type="GO" id="GO:0004519">
    <property type="term" value="F:endonuclease activity"/>
    <property type="evidence" value="ECO:0007669"/>
    <property type="project" value="UniProtKB-KW"/>
</dbReference>
<dbReference type="InterPro" id="IPR008538">
    <property type="entry name" value="Uma2"/>
</dbReference>
<evidence type="ECO:0000259" key="1">
    <source>
        <dbReference type="Pfam" id="PF05685"/>
    </source>
</evidence>
<feature type="domain" description="Putative restriction endonuclease" evidence="1">
    <location>
        <begin position="48"/>
        <end position="206"/>
    </location>
</feature>
<accession>A0A1I6FAG3</accession>
<dbReference type="Gene3D" id="3.90.1570.10">
    <property type="entry name" value="tt1808, chain A"/>
    <property type="match status" value="1"/>
</dbReference>
<reference evidence="3" key="1">
    <citation type="submission" date="2016-10" db="EMBL/GenBank/DDBJ databases">
        <authorList>
            <person name="Varghese N."/>
            <person name="Submissions S."/>
        </authorList>
    </citation>
    <scope>NUCLEOTIDE SEQUENCE [LARGE SCALE GENOMIC DNA]</scope>
    <source>
        <strain evidence="3">DSM 44232</strain>
    </source>
</reference>
<dbReference type="PANTHER" id="PTHR35400">
    <property type="entry name" value="SLR1083 PROTEIN"/>
    <property type="match status" value="1"/>
</dbReference>
<name>A0A1I6FAG3_9PSEU</name>
<protein>
    <submittedName>
        <fullName evidence="2">Endonuclease, Uma2 family (Restriction endonuclease fold)</fullName>
    </submittedName>
</protein>
<dbReference type="SUPFAM" id="SSF52980">
    <property type="entry name" value="Restriction endonuclease-like"/>
    <property type="match status" value="1"/>
</dbReference>
<dbReference type="Pfam" id="PF05685">
    <property type="entry name" value="Uma2"/>
    <property type="match status" value="1"/>
</dbReference>
<evidence type="ECO:0000313" key="2">
    <source>
        <dbReference type="EMBL" id="SFR26910.1"/>
    </source>
</evidence>
<gene>
    <name evidence="2" type="ORF">SAMN04488564_110233</name>
</gene>
<dbReference type="STRING" id="84724.SAMN04488564_110233"/>